<organism evidence="1 2">
    <name type="scientific">Kibdelosporangium persicum</name>
    <dbReference type="NCBI Taxonomy" id="2698649"/>
    <lineage>
        <taxon>Bacteria</taxon>
        <taxon>Bacillati</taxon>
        <taxon>Actinomycetota</taxon>
        <taxon>Actinomycetes</taxon>
        <taxon>Pseudonocardiales</taxon>
        <taxon>Pseudonocardiaceae</taxon>
        <taxon>Kibdelosporangium</taxon>
    </lineage>
</organism>
<dbReference type="RefSeq" id="WP_173123591.1">
    <property type="nucleotide sequence ID" value="NZ_CBCSGW010000061.1"/>
</dbReference>
<protein>
    <recommendedName>
        <fullName evidence="3">Peptidase S1 domain-containing protein</fullName>
    </recommendedName>
</protein>
<reference evidence="1 2" key="1">
    <citation type="submission" date="2020-01" db="EMBL/GenBank/DDBJ databases">
        <title>Kibdelosporangium persica a novel Actinomycetes from a hot desert in Iran.</title>
        <authorList>
            <person name="Safaei N."/>
            <person name="Zaburannyi N."/>
            <person name="Mueller R."/>
            <person name="Wink J."/>
        </authorList>
    </citation>
    <scope>NUCLEOTIDE SEQUENCE [LARGE SCALE GENOMIC DNA]</scope>
    <source>
        <strain evidence="1 2">4NS15</strain>
    </source>
</reference>
<keyword evidence="2" id="KW-1185">Reference proteome</keyword>
<dbReference type="EMBL" id="JAAATY010000001">
    <property type="protein sequence ID" value="NRN63137.1"/>
    <property type="molecule type" value="Genomic_DNA"/>
</dbReference>
<gene>
    <name evidence="1" type="ORF">GC106_3380</name>
</gene>
<comment type="caution">
    <text evidence="1">The sequence shown here is derived from an EMBL/GenBank/DDBJ whole genome shotgun (WGS) entry which is preliminary data.</text>
</comment>
<accession>A0ABX2EWP9</accession>
<proteinExistence type="predicted"/>
<name>A0ABX2EWP9_9PSEU</name>
<dbReference type="Proteomes" id="UP000763557">
    <property type="component" value="Unassembled WGS sequence"/>
</dbReference>
<evidence type="ECO:0000313" key="1">
    <source>
        <dbReference type="EMBL" id="NRN63137.1"/>
    </source>
</evidence>
<evidence type="ECO:0000313" key="2">
    <source>
        <dbReference type="Proteomes" id="UP000763557"/>
    </source>
</evidence>
<sequence>MATFDGFLIRDSLNDDGRVPSPGYPYSSPDVISHAQVADPSGFFSGNYSTDPSQPIHLGSRLNPIYVRAKNLSANPLSGHYVSVYRASPSLFLRPSLWSGNPLTTRAGETSVALPATVPSGGIGVGQDCFLLDAVNSNLFCLVGIVSATKHPVIPADFATYSDYIEWVRASQNVCGRNLNKVQDFPNRSWEEPKTFSNPSADSVPTLFKVTTSGLPAGSSFGLQCVPLGVSTNWPISAGPVQTASGMTPAHFNGYVVTWGLLPAGVKWPPGASIETKVYVGEDRDGPVAHLAVSLDELGLTRYDEVEGLPEDGILVLLGSCKTEFVRS</sequence>
<evidence type="ECO:0008006" key="3">
    <source>
        <dbReference type="Google" id="ProtNLM"/>
    </source>
</evidence>